<dbReference type="PANTHER" id="PTHR11226:SF0">
    <property type="entry name" value="UDP-GLUCOSE:GLYCOPROTEIN GLUCOSYLTRANSFERASE"/>
    <property type="match status" value="1"/>
</dbReference>
<dbReference type="InterPro" id="IPR040692">
    <property type="entry name" value="UGGT_TRXL_3"/>
</dbReference>
<sequence length="524" mass="60121">MDLLKFSLSLRTFSPAVQLFQQIGSEYDVGKKCSAFFDVNGITGCSAYDLEQAVINSRSINTPSLLSVDHIFGNNKDSPVVIIYGDLGSPDWLNLHKVATTLVRENKSKYIFRHFYNESFSTSEHVSLSGYGVELAIKNTEYKAEDDSTKKKEEVEENESNIHGFNFELLKNLHSGAKDSLELFKMHLKEIEELAPLKLWQVQDLSYQRYSLMKIIIISGSITGYNECIAIKRFVDAPKSISQSGAMKNSITGKNEKTKGTAEITCALRALNSCFWIRVDNEALTTAEILFKALWILYPQNNIMEIHDVLLIVYRYRCTYEDEICRFSCYILYLFILQFLNNLDSDKQYKQWGNSVKLMLQPYYPGMIRPIARNLFTLVSSYIEFSINGTLYIIFLDLRIINSDYDKGRQVGYIFVFLVFTVNILKIGAEFVERTAIGKAPKVLLNGFILDDAGSTTLWIVANLETKEGREIIYSAIKHLKHSRNSRNVRKLLIKITLISTKVDIKYRYRVIFSYKVVTFVIIF</sequence>
<dbReference type="InterPro" id="IPR009448">
    <property type="entry name" value="UDP-g_GGtrans"/>
</dbReference>
<dbReference type="GO" id="GO:0018279">
    <property type="term" value="P:protein N-linked glycosylation via asparagine"/>
    <property type="evidence" value="ECO:0007669"/>
    <property type="project" value="TreeGrafter"/>
</dbReference>
<dbReference type="InterPro" id="IPR040693">
    <property type="entry name" value="UGGT_TRXL_1"/>
</dbReference>
<dbReference type="Pfam" id="PF18400">
    <property type="entry name" value="Thioredoxin_12"/>
    <property type="match status" value="1"/>
</dbReference>
<keyword evidence="1" id="KW-0472">Membrane</keyword>
<keyword evidence="4" id="KW-1185">Reference proteome</keyword>
<evidence type="ECO:0000313" key="5">
    <source>
        <dbReference type="WBParaSite" id="Hba_01755"/>
    </source>
</evidence>
<evidence type="ECO:0000259" key="2">
    <source>
        <dbReference type="Pfam" id="PF18400"/>
    </source>
</evidence>
<accession>A0A1I7WAN1</accession>
<dbReference type="Pfam" id="PF18402">
    <property type="entry name" value="Thioredoxin_14"/>
    <property type="match status" value="1"/>
</dbReference>
<protein>
    <submittedName>
        <fullName evidence="5">Ion_trans domain-containing protein</fullName>
    </submittedName>
</protein>
<dbReference type="GO" id="GO:0005783">
    <property type="term" value="C:endoplasmic reticulum"/>
    <property type="evidence" value="ECO:0007669"/>
    <property type="project" value="TreeGrafter"/>
</dbReference>
<keyword evidence="1" id="KW-1133">Transmembrane helix</keyword>
<evidence type="ECO:0000256" key="1">
    <source>
        <dbReference type="SAM" id="Phobius"/>
    </source>
</evidence>
<proteinExistence type="predicted"/>
<feature type="transmembrane region" description="Helical" evidence="1">
    <location>
        <begin position="375"/>
        <end position="395"/>
    </location>
</feature>
<organism evidence="4 5">
    <name type="scientific">Heterorhabditis bacteriophora</name>
    <name type="common">Entomopathogenic nematode worm</name>
    <dbReference type="NCBI Taxonomy" id="37862"/>
    <lineage>
        <taxon>Eukaryota</taxon>
        <taxon>Metazoa</taxon>
        <taxon>Ecdysozoa</taxon>
        <taxon>Nematoda</taxon>
        <taxon>Chromadorea</taxon>
        <taxon>Rhabditida</taxon>
        <taxon>Rhabditina</taxon>
        <taxon>Rhabditomorpha</taxon>
        <taxon>Strongyloidea</taxon>
        <taxon>Heterorhabditidae</taxon>
        <taxon>Heterorhabditis</taxon>
    </lineage>
</organism>
<name>A0A1I7WAN1_HETBA</name>
<dbReference type="AlphaFoldDB" id="A0A1I7WAN1"/>
<dbReference type="WBParaSite" id="Hba_01755">
    <property type="protein sequence ID" value="Hba_01755"/>
    <property type="gene ID" value="Hba_01755"/>
</dbReference>
<dbReference type="GO" id="GO:0003980">
    <property type="term" value="F:UDP-glucose:glycoprotein glucosyltransferase activity"/>
    <property type="evidence" value="ECO:0007669"/>
    <property type="project" value="InterPro"/>
</dbReference>
<feature type="domain" description="UGGT thioredoxin-like" evidence="2">
    <location>
        <begin position="2"/>
        <end position="119"/>
    </location>
</feature>
<evidence type="ECO:0000313" key="4">
    <source>
        <dbReference type="Proteomes" id="UP000095283"/>
    </source>
</evidence>
<keyword evidence="1" id="KW-0812">Transmembrane</keyword>
<feature type="domain" description="UGGT thioredoxin-like" evidence="3">
    <location>
        <begin position="338"/>
        <end position="379"/>
    </location>
</feature>
<dbReference type="Proteomes" id="UP000095283">
    <property type="component" value="Unplaced"/>
</dbReference>
<dbReference type="GO" id="GO:0036503">
    <property type="term" value="P:ERAD pathway"/>
    <property type="evidence" value="ECO:0007669"/>
    <property type="project" value="TreeGrafter"/>
</dbReference>
<feature type="transmembrane region" description="Helical" evidence="1">
    <location>
        <begin position="410"/>
        <end position="429"/>
    </location>
</feature>
<dbReference type="PANTHER" id="PTHR11226">
    <property type="entry name" value="UDP-GLUCOSE GLYCOPROTEIN:GLUCOSYLTRANSFERASE"/>
    <property type="match status" value="1"/>
</dbReference>
<dbReference type="GO" id="GO:0051082">
    <property type="term" value="F:unfolded protein binding"/>
    <property type="evidence" value="ECO:0007669"/>
    <property type="project" value="TreeGrafter"/>
</dbReference>
<reference evidence="5" key="1">
    <citation type="submission" date="2016-11" db="UniProtKB">
        <authorList>
            <consortium name="WormBaseParasite"/>
        </authorList>
    </citation>
    <scope>IDENTIFICATION</scope>
</reference>
<evidence type="ECO:0000259" key="3">
    <source>
        <dbReference type="Pfam" id="PF18402"/>
    </source>
</evidence>